<dbReference type="Gene3D" id="2.115.10.20">
    <property type="entry name" value="Glycosyl hydrolase domain, family 43"/>
    <property type="match status" value="1"/>
</dbReference>
<dbReference type="UniPathway" id="UPA00667"/>
<keyword evidence="12 15" id="KW-0326">Glycosidase</keyword>
<dbReference type="InterPro" id="IPR050727">
    <property type="entry name" value="GH43_arabinanases"/>
</dbReference>
<dbReference type="GO" id="GO:0031222">
    <property type="term" value="P:arabinan catabolic process"/>
    <property type="evidence" value="ECO:0007669"/>
    <property type="project" value="UniProtKB-UniPathway"/>
</dbReference>
<feature type="compositionally biased region" description="Polar residues" evidence="18">
    <location>
        <begin position="1"/>
        <end position="16"/>
    </location>
</feature>
<dbReference type="Pfam" id="PF04616">
    <property type="entry name" value="Glyco_hydro_43"/>
    <property type="match status" value="1"/>
</dbReference>
<proteinExistence type="inferred from homology"/>
<evidence type="ECO:0000256" key="4">
    <source>
        <dbReference type="ARBA" id="ARBA00009865"/>
    </source>
</evidence>
<evidence type="ECO:0000256" key="1">
    <source>
        <dbReference type="ARBA" id="ARBA00000375"/>
    </source>
</evidence>
<gene>
    <name evidence="19" type="ORF">BO70DRAFT_372982</name>
</gene>
<evidence type="ECO:0000256" key="12">
    <source>
        <dbReference type="ARBA" id="ARBA00023295"/>
    </source>
</evidence>
<evidence type="ECO:0000256" key="16">
    <source>
        <dbReference type="PIRSR" id="PIRSR606710-1"/>
    </source>
</evidence>
<dbReference type="GO" id="GO:0046558">
    <property type="term" value="F:arabinan endo-1,5-alpha-L-arabinosidase activity"/>
    <property type="evidence" value="ECO:0007669"/>
    <property type="project" value="UniProtKB-EC"/>
</dbReference>
<feature type="site" description="Important for catalytic activity, responsible for pKa modulation of the active site Glu and correct orientation of both the proton donor and substrate" evidence="17">
    <location>
        <position position="189"/>
    </location>
</feature>
<evidence type="ECO:0000256" key="15">
    <source>
        <dbReference type="PIRNR" id="PIRNR026534"/>
    </source>
</evidence>
<evidence type="ECO:0000256" key="14">
    <source>
        <dbReference type="ARBA" id="ARBA00025221"/>
    </source>
</evidence>
<evidence type="ECO:0000256" key="3">
    <source>
        <dbReference type="ARBA" id="ARBA00004834"/>
    </source>
</evidence>
<dbReference type="Proteomes" id="UP000247233">
    <property type="component" value="Unassembled WGS sequence"/>
</dbReference>
<evidence type="ECO:0000256" key="9">
    <source>
        <dbReference type="ARBA" id="ARBA00022801"/>
    </source>
</evidence>
<dbReference type="GeneID" id="37067126"/>
<dbReference type="RefSeq" id="XP_025397011.1">
    <property type="nucleotide sequence ID" value="XM_025544889.1"/>
</dbReference>
<comment type="caution">
    <text evidence="19">The sequence shown here is derived from an EMBL/GenBank/DDBJ whole genome shotgun (WGS) entry which is preliminary data.</text>
</comment>
<organism evidence="19 20">
    <name type="scientific">Aspergillus heteromorphus CBS 117.55</name>
    <dbReference type="NCBI Taxonomy" id="1448321"/>
    <lineage>
        <taxon>Eukaryota</taxon>
        <taxon>Fungi</taxon>
        <taxon>Dikarya</taxon>
        <taxon>Ascomycota</taxon>
        <taxon>Pezizomycotina</taxon>
        <taxon>Eurotiomycetes</taxon>
        <taxon>Eurotiomycetidae</taxon>
        <taxon>Eurotiales</taxon>
        <taxon>Aspergillaceae</taxon>
        <taxon>Aspergillus</taxon>
        <taxon>Aspergillus subgen. Circumdati</taxon>
    </lineage>
</organism>
<dbReference type="SUPFAM" id="SSF75005">
    <property type="entry name" value="Arabinanase/levansucrase/invertase"/>
    <property type="match status" value="1"/>
</dbReference>
<evidence type="ECO:0000313" key="20">
    <source>
        <dbReference type="Proteomes" id="UP000247233"/>
    </source>
</evidence>
<dbReference type="PANTHER" id="PTHR43301">
    <property type="entry name" value="ARABINAN ENDO-1,5-ALPHA-L-ARABINOSIDASE"/>
    <property type="match status" value="1"/>
</dbReference>
<feature type="region of interest" description="Disordered" evidence="18">
    <location>
        <begin position="1"/>
        <end position="23"/>
    </location>
</feature>
<dbReference type="PANTHER" id="PTHR43301:SF4">
    <property type="entry name" value="ARABINAN ENDO-1,5-ALPHA-L-ARABINOSIDASE B"/>
    <property type="match status" value="1"/>
</dbReference>
<name>A0A317VJ19_9EURO</name>
<keyword evidence="8" id="KW-0732">Signal</keyword>
<evidence type="ECO:0000256" key="7">
    <source>
        <dbReference type="ARBA" id="ARBA00022651"/>
    </source>
</evidence>
<comment type="catalytic activity">
    <reaction evidence="1 15">
        <text>Endohydrolysis of (1-&gt;5)-alpha-arabinofuranosidic linkages in (1-&gt;5)-arabinans.</text>
        <dbReference type="EC" id="3.2.1.99"/>
    </reaction>
</comment>
<dbReference type="EC" id="3.2.1.99" evidence="5 15"/>
<protein>
    <recommendedName>
        <fullName evidence="5 15">Arabinan endo-1,5-alpha-L-arabinosidase</fullName>
        <ecNumber evidence="5 15">3.2.1.99</ecNumber>
    </recommendedName>
</protein>
<evidence type="ECO:0000313" key="19">
    <source>
        <dbReference type="EMBL" id="PWY74364.1"/>
    </source>
</evidence>
<sequence>MPTTQWPLLPTFSITQPGDEPGPMLPQPRPFLRRIIRSITHPLPQPTPLPPTHITDLHIHDPSIIHDATTNTYYAYGSGPRIPIHTAPSLSGPWTLAGTVLSHDSKLPRGDTKAPWAPTTISLNGVYYCFYATSNSGCRNSALGVATSSHPGPDLNSGPSTWTDHGALPLGISGIGITTYPFDRANAIDISVVIDHTTDGTAYMSFGSFWTGIWQIPLTGDFLGADPRVEEVRHLAFEPTAVHPPAKKADGVCGDATGMHPIEGAFVSFRDPWWYLWFSWGKCCHFDPERLPREGMEYSIRLGRSLSPRGPFHDKRGRDLLNGGGETIYASNDDVYAPGGQGVLADEGGMYFIIIIVMNKSIGYGFHDARLGFNPLVYVDGWPVAQ</sequence>
<evidence type="ECO:0000256" key="18">
    <source>
        <dbReference type="SAM" id="MobiDB-lite"/>
    </source>
</evidence>
<comment type="subcellular location">
    <subcellularLocation>
        <location evidence="2">Secreted</location>
    </subcellularLocation>
</comment>
<dbReference type="InterPro" id="IPR023296">
    <property type="entry name" value="Glyco_hydro_beta-prop_sf"/>
</dbReference>
<evidence type="ECO:0000256" key="2">
    <source>
        <dbReference type="ARBA" id="ARBA00004613"/>
    </source>
</evidence>
<keyword evidence="10" id="KW-0325">Glycoprotein</keyword>
<evidence type="ECO:0000256" key="10">
    <source>
        <dbReference type="ARBA" id="ARBA00023180"/>
    </source>
</evidence>
<comment type="similarity">
    <text evidence="4 15">Belongs to the glycosyl hydrolase 43 family.</text>
</comment>
<dbReference type="VEuPathDB" id="FungiDB:BO70DRAFT_372982"/>
<dbReference type="STRING" id="1448321.A0A317VJ19"/>
<comment type="function">
    <text evidence="14">Endo-1,5-alpha-L-arabinanase involved in degradation of pectin. Its preferred substrate is linear 1,5-alpha-L-arabinan.</text>
</comment>
<evidence type="ECO:0000256" key="11">
    <source>
        <dbReference type="ARBA" id="ARBA00023277"/>
    </source>
</evidence>
<dbReference type="PIRSF" id="PIRSF026534">
    <property type="entry name" value="Endo_alpha-L-arabinosidase"/>
    <property type="match status" value="1"/>
</dbReference>
<feature type="active site" description="Proton donor" evidence="16">
    <location>
        <position position="263"/>
    </location>
</feature>
<evidence type="ECO:0000256" key="17">
    <source>
        <dbReference type="PIRSR" id="PIRSR606710-2"/>
    </source>
</evidence>
<keyword evidence="6" id="KW-0964">Secreted</keyword>
<reference evidence="19 20" key="1">
    <citation type="submission" date="2016-12" db="EMBL/GenBank/DDBJ databases">
        <title>The genomes of Aspergillus section Nigri reveals drivers in fungal speciation.</title>
        <authorList>
            <consortium name="DOE Joint Genome Institute"/>
            <person name="Vesth T.C."/>
            <person name="Nybo J."/>
            <person name="Theobald S."/>
            <person name="Brandl J."/>
            <person name="Frisvad J.C."/>
            <person name="Nielsen K.F."/>
            <person name="Lyhne E.K."/>
            <person name="Kogle M.E."/>
            <person name="Kuo A."/>
            <person name="Riley R."/>
            <person name="Clum A."/>
            <person name="Nolan M."/>
            <person name="Lipzen A."/>
            <person name="Salamov A."/>
            <person name="Henrissat B."/>
            <person name="Wiebenga A."/>
            <person name="De Vries R.P."/>
            <person name="Grigoriev I.V."/>
            <person name="Mortensen U.H."/>
            <person name="Andersen M.R."/>
            <person name="Baker S.E."/>
        </authorList>
    </citation>
    <scope>NUCLEOTIDE SEQUENCE [LARGE SCALE GENOMIC DNA]</scope>
    <source>
        <strain evidence="19 20">CBS 117.55</strain>
    </source>
</reference>
<dbReference type="EMBL" id="MSFL01000023">
    <property type="protein sequence ID" value="PWY74364.1"/>
    <property type="molecule type" value="Genomic_DNA"/>
</dbReference>
<evidence type="ECO:0000256" key="8">
    <source>
        <dbReference type="ARBA" id="ARBA00022729"/>
    </source>
</evidence>
<evidence type="ECO:0000256" key="5">
    <source>
        <dbReference type="ARBA" id="ARBA00012586"/>
    </source>
</evidence>
<keyword evidence="9 15" id="KW-0378">Hydrolase</keyword>
<evidence type="ECO:0000256" key="6">
    <source>
        <dbReference type="ARBA" id="ARBA00022525"/>
    </source>
</evidence>
<dbReference type="AlphaFoldDB" id="A0A317VJ19"/>
<evidence type="ECO:0000256" key="13">
    <source>
        <dbReference type="ARBA" id="ARBA00023326"/>
    </source>
</evidence>
<dbReference type="GO" id="GO:0005576">
    <property type="term" value="C:extracellular region"/>
    <property type="evidence" value="ECO:0007669"/>
    <property type="project" value="UniProtKB-SubCell"/>
</dbReference>
<dbReference type="GO" id="GO:0045493">
    <property type="term" value="P:xylan catabolic process"/>
    <property type="evidence" value="ECO:0007669"/>
    <property type="project" value="UniProtKB-KW"/>
</dbReference>
<keyword evidence="11" id="KW-0119">Carbohydrate metabolism</keyword>
<accession>A0A317VJ19</accession>
<comment type="pathway">
    <text evidence="3 15">Glycan metabolism; L-arabinan degradation.</text>
</comment>
<keyword evidence="20" id="KW-1185">Reference proteome</keyword>
<dbReference type="OrthoDB" id="195678at2759"/>
<feature type="active site" description="Proton acceptor" evidence="16">
    <location>
        <position position="61"/>
    </location>
</feature>
<keyword evidence="7" id="KW-0858">Xylan degradation</keyword>
<dbReference type="InterPro" id="IPR016840">
    <property type="entry name" value="Glyco_hydro_43_endo_a_Ara-ase"/>
</dbReference>
<dbReference type="InterPro" id="IPR006710">
    <property type="entry name" value="Glyco_hydro_43"/>
</dbReference>
<keyword evidence="13" id="KW-0624">Polysaccharide degradation</keyword>